<gene>
    <name evidence="1" type="ORF">S12H4_60903</name>
</gene>
<dbReference type="EMBL" id="BARW01040227">
    <property type="protein sequence ID" value="GAJ16856.1"/>
    <property type="molecule type" value="Genomic_DNA"/>
</dbReference>
<reference evidence="1" key="1">
    <citation type="journal article" date="2014" name="Front. Microbiol.">
        <title>High frequency of phylogenetically diverse reductive dehalogenase-homologous genes in deep subseafloor sedimentary metagenomes.</title>
        <authorList>
            <person name="Kawai M."/>
            <person name="Futagami T."/>
            <person name="Toyoda A."/>
            <person name="Takaki Y."/>
            <person name="Nishi S."/>
            <person name="Hori S."/>
            <person name="Arai W."/>
            <person name="Tsubouchi T."/>
            <person name="Morono Y."/>
            <person name="Uchiyama I."/>
            <person name="Ito T."/>
            <person name="Fujiyama A."/>
            <person name="Inagaki F."/>
            <person name="Takami H."/>
        </authorList>
    </citation>
    <scope>NUCLEOTIDE SEQUENCE</scope>
    <source>
        <strain evidence="1">Expedition CK06-06</strain>
    </source>
</reference>
<proteinExistence type="predicted"/>
<comment type="caution">
    <text evidence="1">The sequence shown here is derived from an EMBL/GenBank/DDBJ whole genome shotgun (WGS) entry which is preliminary data.</text>
</comment>
<protein>
    <recommendedName>
        <fullName evidence="2">F5/8 type C domain-containing protein</fullName>
    </recommendedName>
</protein>
<accession>X1VLT7</accession>
<dbReference type="AlphaFoldDB" id="X1VLT7"/>
<evidence type="ECO:0008006" key="2">
    <source>
        <dbReference type="Google" id="ProtNLM"/>
    </source>
</evidence>
<organism evidence="1">
    <name type="scientific">marine sediment metagenome</name>
    <dbReference type="NCBI Taxonomy" id="412755"/>
    <lineage>
        <taxon>unclassified sequences</taxon>
        <taxon>metagenomes</taxon>
        <taxon>ecological metagenomes</taxon>
    </lineage>
</organism>
<name>X1VLT7_9ZZZZ</name>
<sequence length="127" mass="13819">DLSYNWAVTNAISSQAWIKASDADVISENIVSAQFKIKGYLNVDYPDASTVWTVGETRPITWTAVGTPSGGEFDQVKITYTTGTNWADIGTFANVSGTQSTPWTVADASSDDCRIKIETDDWENISV</sequence>
<feature type="non-terminal residue" evidence="1">
    <location>
        <position position="1"/>
    </location>
</feature>
<feature type="non-terminal residue" evidence="1">
    <location>
        <position position="127"/>
    </location>
</feature>
<evidence type="ECO:0000313" key="1">
    <source>
        <dbReference type="EMBL" id="GAJ16856.1"/>
    </source>
</evidence>